<evidence type="ECO:0000313" key="2">
    <source>
        <dbReference type="Proteomes" id="UP000272140"/>
    </source>
</evidence>
<name>A0A427NIX4_9BURK</name>
<evidence type="ECO:0000313" key="1">
    <source>
        <dbReference type="EMBL" id="RSC02770.1"/>
    </source>
</evidence>
<sequence>MSARASPLRRLPAPETVSGELPAGRFRLAQQFQASMLNKLPICRLFKTDILIFFPDQTIHPSIKAFTGKDFTNYRQNRTELTAANWTV</sequence>
<dbReference type="Proteomes" id="UP000272140">
    <property type="component" value="Unassembled WGS sequence"/>
</dbReference>
<organism evidence="1 2">
    <name type="scientific">Burkholderia cenocepacia</name>
    <dbReference type="NCBI Taxonomy" id="95486"/>
    <lineage>
        <taxon>Bacteria</taxon>
        <taxon>Pseudomonadati</taxon>
        <taxon>Pseudomonadota</taxon>
        <taxon>Betaproteobacteria</taxon>
        <taxon>Burkholderiales</taxon>
        <taxon>Burkholderiaceae</taxon>
        <taxon>Burkholderia</taxon>
        <taxon>Burkholderia cepacia complex</taxon>
    </lineage>
</organism>
<accession>A0A427NIX4</accession>
<comment type="caution">
    <text evidence="1">The sequence shown here is derived from an EMBL/GenBank/DDBJ whole genome shotgun (WGS) entry which is preliminary data.</text>
</comment>
<proteinExistence type="predicted"/>
<dbReference type="EMBL" id="RKIO01000004">
    <property type="protein sequence ID" value="RSC02770.1"/>
    <property type="molecule type" value="Genomic_DNA"/>
</dbReference>
<gene>
    <name evidence="1" type="ORF">EGT41_25580</name>
</gene>
<reference evidence="2" key="1">
    <citation type="submission" date="2018-11" db="EMBL/GenBank/DDBJ databases">
        <title>FDA dAtabase for Regulatory Grade micrObial Sequences (FDA-ARGOS): Supporting development and validation of Infectious Disease Dx tests.</title>
        <authorList>
            <person name="Goldberg B."/>
            <person name="Campos J."/>
            <person name="Tallon L."/>
            <person name="Sadzewicz L."/>
            <person name="Zhao X."/>
            <person name="Vavikolanu K."/>
            <person name="Mehta A."/>
            <person name="Aluvathingal J."/>
            <person name="Nadendla S."/>
            <person name="Geyer C."/>
            <person name="Nandy P."/>
            <person name="Yan Y."/>
            <person name="Sichtig H."/>
        </authorList>
    </citation>
    <scope>NUCLEOTIDE SEQUENCE [LARGE SCALE GENOMIC DNA]</scope>
    <source>
        <strain evidence="2">FDAARGOS_544</strain>
    </source>
</reference>
<protein>
    <submittedName>
        <fullName evidence="1">Uncharacterized protein</fullName>
    </submittedName>
</protein>
<dbReference type="AlphaFoldDB" id="A0A427NIX4"/>